<dbReference type="PANTHER" id="PTHR13593:SF140">
    <property type="entry name" value="PLC-LIKE PHOSPHODIESTERASE"/>
    <property type="match status" value="1"/>
</dbReference>
<reference evidence="3" key="1">
    <citation type="submission" date="2014-04" db="EMBL/GenBank/DDBJ databases">
        <title>Evolutionary Origins and Diversification of the Mycorrhizal Mutualists.</title>
        <authorList>
            <consortium name="DOE Joint Genome Institute"/>
            <consortium name="Mycorrhizal Genomics Consortium"/>
            <person name="Kohler A."/>
            <person name="Kuo A."/>
            <person name="Nagy L.G."/>
            <person name="Floudas D."/>
            <person name="Copeland A."/>
            <person name="Barry K.W."/>
            <person name="Cichocki N."/>
            <person name="Veneault-Fourrey C."/>
            <person name="LaButti K."/>
            <person name="Lindquist E.A."/>
            <person name="Lipzen A."/>
            <person name="Lundell T."/>
            <person name="Morin E."/>
            <person name="Murat C."/>
            <person name="Riley R."/>
            <person name="Ohm R."/>
            <person name="Sun H."/>
            <person name="Tunlid A."/>
            <person name="Henrissat B."/>
            <person name="Grigoriev I.V."/>
            <person name="Hibbett D.S."/>
            <person name="Martin F."/>
        </authorList>
    </citation>
    <scope>NUCLEOTIDE SEQUENCE [LARGE SCALE GENOMIC DNA]</scope>
    <source>
        <strain evidence="3">FD-334 SS-4</strain>
    </source>
</reference>
<dbReference type="InterPro" id="IPR051057">
    <property type="entry name" value="PI-PLC_domain"/>
</dbReference>
<name>A0A0D2PRH0_HYPSF</name>
<dbReference type="PANTHER" id="PTHR13593">
    <property type="match status" value="1"/>
</dbReference>
<keyword evidence="1" id="KW-0732">Signal</keyword>
<keyword evidence="3" id="KW-1185">Reference proteome</keyword>
<accession>A0A0D2PRH0</accession>
<dbReference type="EMBL" id="KN817550">
    <property type="protein sequence ID" value="KJA22440.1"/>
    <property type="molecule type" value="Genomic_DNA"/>
</dbReference>
<dbReference type="OrthoDB" id="7984201at2759"/>
<dbReference type="SUPFAM" id="SSF51695">
    <property type="entry name" value="PLC-like phosphodiesterases"/>
    <property type="match status" value="1"/>
</dbReference>
<dbReference type="InterPro" id="IPR017946">
    <property type="entry name" value="PLC-like_Pdiesterase_TIM-brl"/>
</dbReference>
<evidence type="ECO:0000313" key="2">
    <source>
        <dbReference type="EMBL" id="KJA22440.1"/>
    </source>
</evidence>
<proteinExistence type="predicted"/>
<dbReference type="GO" id="GO:0008081">
    <property type="term" value="F:phosphoric diester hydrolase activity"/>
    <property type="evidence" value="ECO:0007669"/>
    <property type="project" value="InterPro"/>
</dbReference>
<protein>
    <recommendedName>
        <fullName evidence="4">PLC-like phosphodiesterase</fullName>
    </recommendedName>
</protein>
<dbReference type="Pfam" id="PF26146">
    <property type="entry name" value="PI-PLC_X"/>
    <property type="match status" value="1"/>
</dbReference>
<dbReference type="STRING" id="945553.A0A0D2PRH0"/>
<evidence type="ECO:0008006" key="4">
    <source>
        <dbReference type="Google" id="ProtNLM"/>
    </source>
</evidence>
<evidence type="ECO:0000256" key="1">
    <source>
        <dbReference type="SAM" id="SignalP"/>
    </source>
</evidence>
<organism evidence="2 3">
    <name type="scientific">Hypholoma sublateritium (strain FD-334 SS-4)</name>
    <dbReference type="NCBI Taxonomy" id="945553"/>
    <lineage>
        <taxon>Eukaryota</taxon>
        <taxon>Fungi</taxon>
        <taxon>Dikarya</taxon>
        <taxon>Basidiomycota</taxon>
        <taxon>Agaricomycotina</taxon>
        <taxon>Agaricomycetes</taxon>
        <taxon>Agaricomycetidae</taxon>
        <taxon>Agaricales</taxon>
        <taxon>Agaricineae</taxon>
        <taxon>Strophariaceae</taxon>
        <taxon>Hypholoma</taxon>
    </lineage>
</organism>
<dbReference type="AlphaFoldDB" id="A0A0D2PRH0"/>
<dbReference type="OMA" id="YYFETPF"/>
<feature type="signal peptide" evidence="1">
    <location>
        <begin position="1"/>
        <end position="23"/>
    </location>
</feature>
<feature type="chain" id="PRO_5002260916" description="PLC-like phosphodiesterase" evidence="1">
    <location>
        <begin position="24"/>
        <end position="317"/>
    </location>
</feature>
<dbReference type="Proteomes" id="UP000054270">
    <property type="component" value="Unassembled WGS sequence"/>
</dbReference>
<dbReference type="GO" id="GO:0006629">
    <property type="term" value="P:lipid metabolic process"/>
    <property type="evidence" value="ECO:0007669"/>
    <property type="project" value="InterPro"/>
</dbReference>
<gene>
    <name evidence="2" type="ORF">HYPSUDRAFT_67110</name>
</gene>
<evidence type="ECO:0000313" key="3">
    <source>
        <dbReference type="Proteomes" id="UP000054270"/>
    </source>
</evidence>
<dbReference type="Gene3D" id="3.20.20.190">
    <property type="entry name" value="Phosphatidylinositol (PI) phosphodiesterase"/>
    <property type="match status" value="1"/>
</dbReference>
<dbReference type="CDD" id="cd08588">
    <property type="entry name" value="PI-PLCc_At5g67130_like"/>
    <property type="match status" value="1"/>
</dbReference>
<sequence>MFSSLRLAAVAFVSLALSSTVLGLAIPTKRAQVCNGHADLCERGYGNVTFLGAHDSFAFSGNPFALARDQEVDIKAQLKLGVRMLQAQAHMNKKELHFCHTTCGLFDGGSVEKYLQIVKSFLVKNPNEVLTLILTNPEKVSIPNVWKPIFDKAGVSELAYVPPKPIMSRDDWPTLGQMIEANKRLVVFVDHGAEQASNPTANFILPQFQMVWEDTFDPTNAKFPCKVDRTSGPLAPAQQLNLINHNLNVNILPIGHGILLPDRIQSPRTNGAKSILRHAAHCAPFVQDRNPNFVMLDFVNVGQGMDAVNRLNGISAH</sequence>